<name>A0A6N8J1M2_9BURK</name>
<comment type="caution">
    <text evidence="1">The sequence shown here is derived from an EMBL/GenBank/DDBJ whole genome shotgun (WGS) entry which is preliminary data.</text>
</comment>
<keyword evidence="2" id="KW-1185">Reference proteome</keyword>
<evidence type="ECO:0000313" key="1">
    <source>
        <dbReference type="EMBL" id="MVQ32702.1"/>
    </source>
</evidence>
<accession>A0A6N8J1M2</accession>
<evidence type="ECO:0008006" key="3">
    <source>
        <dbReference type="Google" id="ProtNLM"/>
    </source>
</evidence>
<dbReference type="EMBL" id="WSEL01000009">
    <property type="protein sequence ID" value="MVQ32702.1"/>
    <property type="molecule type" value="Genomic_DNA"/>
</dbReference>
<evidence type="ECO:0000313" key="2">
    <source>
        <dbReference type="Proteomes" id="UP000469385"/>
    </source>
</evidence>
<sequence length="60" mass="6608">MTDQDLDLAYTAVCHALAEAGPQQAQRLLAMLCLALLVRFDRAEDVLPVIESVRQRAAEP</sequence>
<proteinExistence type="predicted"/>
<dbReference type="Proteomes" id="UP000469385">
    <property type="component" value="Unassembled WGS sequence"/>
</dbReference>
<dbReference type="RefSeq" id="WP_157400632.1">
    <property type="nucleotide sequence ID" value="NZ_WSEL01000009.1"/>
</dbReference>
<protein>
    <recommendedName>
        <fullName evidence="3">DUF2783 domain-containing protein</fullName>
    </recommendedName>
</protein>
<gene>
    <name evidence="1" type="ORF">GON04_24815</name>
</gene>
<dbReference type="AlphaFoldDB" id="A0A6N8J1M2"/>
<reference evidence="1 2" key="1">
    <citation type="submission" date="2019-12" db="EMBL/GenBank/DDBJ databases">
        <authorList>
            <person name="Huq M.A."/>
        </authorList>
    </citation>
    <scope>NUCLEOTIDE SEQUENCE [LARGE SCALE GENOMIC DNA]</scope>
    <source>
        <strain evidence="1 2">MAH-25</strain>
    </source>
</reference>
<organism evidence="1 2">
    <name type="scientific">Ramlibacter pinisoli</name>
    <dbReference type="NCBI Taxonomy" id="2682844"/>
    <lineage>
        <taxon>Bacteria</taxon>
        <taxon>Pseudomonadati</taxon>
        <taxon>Pseudomonadota</taxon>
        <taxon>Betaproteobacteria</taxon>
        <taxon>Burkholderiales</taxon>
        <taxon>Comamonadaceae</taxon>
        <taxon>Ramlibacter</taxon>
    </lineage>
</organism>